<comment type="subcellular location">
    <subcellularLocation>
        <location evidence="10">Cell inner membrane</location>
    </subcellularLocation>
    <subcellularLocation>
        <location evidence="2">Cell membrane</location>
        <topology evidence="2">Single-pass membrane protein</topology>
    </subcellularLocation>
</comment>
<evidence type="ECO:0000256" key="2">
    <source>
        <dbReference type="ARBA" id="ARBA00004162"/>
    </source>
</evidence>
<keyword evidence="7 10" id="KW-0283">Flagellar rotation</keyword>
<sequence length="169" mass="18148">MAKKPGKADSEREDGAADGEAPAGGGKKKLILIGAAVLVLALGGGGFFLFKGKGKSDEHAAEAKPAAKPVMFFEVPDITVNLAGNPNRPLYMRVKAVIEVPDEAAMQALKPMMPRVVDSFQVHLREMRQTDLEGSAGIYRLREELTRRVNAAIAPARINAVLFKEIVVQ</sequence>
<dbReference type="OrthoDB" id="7304620at2"/>
<dbReference type="GO" id="GO:0005886">
    <property type="term" value="C:plasma membrane"/>
    <property type="evidence" value="ECO:0007669"/>
    <property type="project" value="UniProtKB-SubCell"/>
</dbReference>
<evidence type="ECO:0000256" key="7">
    <source>
        <dbReference type="ARBA" id="ARBA00022779"/>
    </source>
</evidence>
<protein>
    <recommendedName>
        <fullName evidence="10">Flagellar protein FliL</fullName>
    </recommendedName>
</protein>
<dbReference type="Proteomes" id="UP000266934">
    <property type="component" value="Chromosome"/>
</dbReference>
<accession>A0A348FX16</accession>
<proteinExistence type="inferred from homology"/>
<comment type="similarity">
    <text evidence="3 10">Belongs to the FliL family.</text>
</comment>
<dbReference type="RefSeq" id="WP_126397385.1">
    <property type="nucleotide sequence ID" value="NZ_AP018907.1"/>
</dbReference>
<dbReference type="PANTHER" id="PTHR35091">
    <property type="entry name" value="FLAGELLAR PROTEIN FLIL"/>
    <property type="match status" value="1"/>
</dbReference>
<evidence type="ECO:0000313" key="13">
    <source>
        <dbReference type="Proteomes" id="UP000266934"/>
    </source>
</evidence>
<organism evidence="12 13">
    <name type="scientific">Blastochloris tepida</name>
    <dbReference type="NCBI Taxonomy" id="2233851"/>
    <lineage>
        <taxon>Bacteria</taxon>
        <taxon>Pseudomonadati</taxon>
        <taxon>Pseudomonadota</taxon>
        <taxon>Alphaproteobacteria</taxon>
        <taxon>Hyphomicrobiales</taxon>
        <taxon>Blastochloridaceae</taxon>
        <taxon>Blastochloris</taxon>
    </lineage>
</organism>
<keyword evidence="10" id="KW-0997">Cell inner membrane</keyword>
<feature type="region of interest" description="Disordered" evidence="11">
    <location>
        <begin position="1"/>
        <end position="24"/>
    </location>
</feature>
<keyword evidence="4" id="KW-1003">Cell membrane</keyword>
<keyword evidence="6 10" id="KW-0812">Transmembrane</keyword>
<keyword evidence="5 10" id="KW-0145">Chemotaxis</keyword>
<dbReference type="GO" id="GO:0009425">
    <property type="term" value="C:bacterial-type flagellum basal body"/>
    <property type="evidence" value="ECO:0007669"/>
    <property type="project" value="InterPro"/>
</dbReference>
<evidence type="ECO:0000256" key="5">
    <source>
        <dbReference type="ARBA" id="ARBA00022500"/>
    </source>
</evidence>
<evidence type="ECO:0000256" key="6">
    <source>
        <dbReference type="ARBA" id="ARBA00022692"/>
    </source>
</evidence>
<name>A0A348FX16_9HYPH</name>
<evidence type="ECO:0000313" key="12">
    <source>
        <dbReference type="EMBL" id="BBF91849.1"/>
    </source>
</evidence>
<dbReference type="Pfam" id="PF03748">
    <property type="entry name" value="FliL"/>
    <property type="match status" value="1"/>
</dbReference>
<comment type="function">
    <text evidence="1 10">Controls the rotational direction of flagella during chemotaxis.</text>
</comment>
<reference evidence="12 13" key="1">
    <citation type="submission" date="2018-08" db="EMBL/GenBank/DDBJ databases">
        <title>Complete genome sequencing of Blastochloris tepida GI.</title>
        <authorList>
            <person name="Tsukatani Y."/>
            <person name="Mori H."/>
        </authorList>
    </citation>
    <scope>NUCLEOTIDE SEQUENCE [LARGE SCALE GENOMIC DNA]</scope>
    <source>
        <strain evidence="12 13">GI</strain>
    </source>
</reference>
<dbReference type="GO" id="GO:0071978">
    <property type="term" value="P:bacterial-type flagellum-dependent swarming motility"/>
    <property type="evidence" value="ECO:0007669"/>
    <property type="project" value="TreeGrafter"/>
</dbReference>
<dbReference type="AlphaFoldDB" id="A0A348FX16"/>
<dbReference type="InterPro" id="IPR005503">
    <property type="entry name" value="FliL"/>
</dbReference>
<keyword evidence="13" id="KW-1185">Reference proteome</keyword>
<keyword evidence="8 10" id="KW-1133">Transmembrane helix</keyword>
<evidence type="ECO:0000256" key="9">
    <source>
        <dbReference type="ARBA" id="ARBA00023136"/>
    </source>
</evidence>
<dbReference type="KEGG" id="blag:BLTE_05340"/>
<evidence type="ECO:0000256" key="10">
    <source>
        <dbReference type="RuleBase" id="RU364125"/>
    </source>
</evidence>
<keyword evidence="9 10" id="KW-0472">Membrane</keyword>
<gene>
    <name evidence="12" type="ORF">BLTE_05340</name>
</gene>
<dbReference type="PANTHER" id="PTHR35091:SF2">
    <property type="entry name" value="FLAGELLAR PROTEIN FLIL"/>
    <property type="match status" value="1"/>
</dbReference>
<evidence type="ECO:0000256" key="3">
    <source>
        <dbReference type="ARBA" id="ARBA00008281"/>
    </source>
</evidence>
<evidence type="ECO:0000256" key="11">
    <source>
        <dbReference type="SAM" id="MobiDB-lite"/>
    </source>
</evidence>
<evidence type="ECO:0000256" key="1">
    <source>
        <dbReference type="ARBA" id="ARBA00002254"/>
    </source>
</evidence>
<feature type="compositionally biased region" description="Basic and acidic residues" evidence="11">
    <location>
        <begin position="1"/>
        <end position="15"/>
    </location>
</feature>
<evidence type="ECO:0000256" key="8">
    <source>
        <dbReference type="ARBA" id="ARBA00022989"/>
    </source>
</evidence>
<dbReference type="GO" id="GO:0006935">
    <property type="term" value="P:chemotaxis"/>
    <property type="evidence" value="ECO:0007669"/>
    <property type="project" value="UniProtKB-KW"/>
</dbReference>
<feature type="transmembrane region" description="Helical" evidence="10">
    <location>
        <begin position="30"/>
        <end position="50"/>
    </location>
</feature>
<evidence type="ECO:0000256" key="4">
    <source>
        <dbReference type="ARBA" id="ARBA00022475"/>
    </source>
</evidence>
<dbReference type="EMBL" id="AP018907">
    <property type="protein sequence ID" value="BBF91849.1"/>
    <property type="molecule type" value="Genomic_DNA"/>
</dbReference>